<dbReference type="OrthoDB" id="2882981at2"/>
<dbReference type="AlphaFoldDB" id="A0A0U1P2V5"/>
<protein>
    <submittedName>
        <fullName evidence="1">SPBc2 prophage-derived uncharacterized membrane protein yomJ</fullName>
    </submittedName>
</protein>
<keyword evidence="2" id="KW-1185">Reference proteome</keyword>
<name>A0A0U1P2V5_9BACI</name>
<reference evidence="2" key="1">
    <citation type="submission" date="2015-05" db="EMBL/GenBank/DDBJ databases">
        <authorList>
            <person name="Urmite Genomes"/>
        </authorList>
    </citation>
    <scope>NUCLEOTIDE SEQUENCE [LARGE SCALE GENOMIC DNA]</scope>
    <source>
        <strain evidence="2">LF1</strain>
    </source>
</reference>
<gene>
    <name evidence="1" type="ORF">BN000_04674</name>
</gene>
<proteinExistence type="predicted"/>
<evidence type="ECO:0000313" key="1">
    <source>
        <dbReference type="EMBL" id="CRK84629.1"/>
    </source>
</evidence>
<dbReference type="STRING" id="1499688.BN000_04674"/>
<accession>A0A0U1P2V5</accession>
<sequence length="111" mass="12517">MSASSKGSDSLRCTVVVGVRLTDGLIGLSSGKITYENIKNIDLKLTLNDMNNPIFKIIFFTSLIKDGYDKDSSKVKNAVTKIEKWQGYFEIILKQQNFKTPESGEIEEQHR</sequence>
<dbReference type="RefSeq" id="WP_141650904.1">
    <property type="nucleotide sequence ID" value="NZ_CVRB01000005.1"/>
</dbReference>
<dbReference type="Proteomes" id="UP000199087">
    <property type="component" value="Unassembled WGS sequence"/>
</dbReference>
<dbReference type="EMBL" id="CVRB01000005">
    <property type="protein sequence ID" value="CRK84629.1"/>
    <property type="molecule type" value="Genomic_DNA"/>
</dbReference>
<organism evidence="1 2">
    <name type="scientific">Neobacillus massiliamazoniensis</name>
    <dbReference type="NCBI Taxonomy" id="1499688"/>
    <lineage>
        <taxon>Bacteria</taxon>
        <taxon>Bacillati</taxon>
        <taxon>Bacillota</taxon>
        <taxon>Bacilli</taxon>
        <taxon>Bacillales</taxon>
        <taxon>Bacillaceae</taxon>
        <taxon>Neobacillus</taxon>
    </lineage>
</organism>
<evidence type="ECO:0000313" key="2">
    <source>
        <dbReference type="Proteomes" id="UP000199087"/>
    </source>
</evidence>